<dbReference type="AlphaFoldDB" id="A0A0B2UK32"/>
<dbReference type="EMBL" id="JOKQ01000008">
    <property type="protein sequence ID" value="KHN69407.1"/>
    <property type="molecule type" value="Genomic_DNA"/>
</dbReference>
<keyword evidence="3" id="KW-1185">Reference proteome</keyword>
<dbReference type="Proteomes" id="UP000031056">
    <property type="component" value="Unassembled WGS sequence"/>
</dbReference>
<proteinExistence type="predicted"/>
<dbReference type="RefSeq" id="XP_014563449.1">
    <property type="nucleotide sequence ID" value="XM_014707963.1"/>
</dbReference>
<sequence>MLYELLFVAVVLILCFSIINNKRKELNGKVVLLRPFIPHFTRTISDPVSVHQHGLKFIGHDVLVYLCSIITLKRDFCPTYILGTVPNESLTLIGCLKTKAPCMYAFKKTITPKHYGLKYVKKYLVESTPQYKVFGSPEKKHIDFLKKYNDISSLWISYVPESIDNGYIDSESQVYLKGKLRLLEDKEFIDDFMSLFDNTRNELEKKITDVRRGCNNDVQKVNTKKNMSISDKIMQSVKNRESIRK</sequence>
<gene>
    <name evidence="2" type="ORF">M896_081440</name>
</gene>
<feature type="signal peptide" evidence="1">
    <location>
        <begin position="1"/>
        <end position="17"/>
    </location>
</feature>
<keyword evidence="1" id="KW-0732">Signal</keyword>
<reference evidence="2 3" key="1">
    <citation type="journal article" date="2014" name="MBio">
        <title>The Ordospora colligata genome; evolution of extreme reduction in microsporidia and host-to-parasite horizontal gene transfer.</title>
        <authorList>
            <person name="Pombert J.-F."/>
            <person name="Haag K.L."/>
            <person name="Beidas S."/>
            <person name="Ebert D."/>
            <person name="Keeling P.J."/>
        </authorList>
    </citation>
    <scope>NUCLEOTIDE SEQUENCE [LARGE SCALE GENOMIC DNA]</scope>
    <source>
        <strain evidence="2 3">OC4</strain>
    </source>
</reference>
<accession>A0A0B2UK32</accession>
<name>A0A0B2UK32_9MICR</name>
<feature type="chain" id="PRO_5002095604" evidence="1">
    <location>
        <begin position="18"/>
        <end position="245"/>
    </location>
</feature>
<dbReference type="OrthoDB" id="2192334at2759"/>
<dbReference type="HOGENOM" id="CLU_1137993_0_0_1"/>
<dbReference type="GeneID" id="26262184"/>
<organism evidence="2 3">
    <name type="scientific">Ordospora colligata OC4</name>
    <dbReference type="NCBI Taxonomy" id="1354746"/>
    <lineage>
        <taxon>Eukaryota</taxon>
        <taxon>Fungi</taxon>
        <taxon>Fungi incertae sedis</taxon>
        <taxon>Microsporidia</taxon>
        <taxon>Ordosporidae</taxon>
        <taxon>Ordospora</taxon>
    </lineage>
</organism>
<evidence type="ECO:0000313" key="3">
    <source>
        <dbReference type="Proteomes" id="UP000031056"/>
    </source>
</evidence>
<protein>
    <submittedName>
        <fullName evidence="2">Uncharacterized protein</fullName>
    </submittedName>
</protein>
<evidence type="ECO:0000313" key="2">
    <source>
        <dbReference type="EMBL" id="KHN69407.1"/>
    </source>
</evidence>
<evidence type="ECO:0000256" key="1">
    <source>
        <dbReference type="SAM" id="SignalP"/>
    </source>
</evidence>
<dbReference type="VEuPathDB" id="MicrosporidiaDB:M896_081440"/>
<dbReference type="InParanoid" id="A0A0B2UK32"/>
<comment type="caution">
    <text evidence="2">The sequence shown here is derived from an EMBL/GenBank/DDBJ whole genome shotgun (WGS) entry which is preliminary data.</text>
</comment>